<feature type="compositionally biased region" description="Polar residues" evidence="1">
    <location>
        <begin position="1747"/>
        <end position="1756"/>
    </location>
</feature>
<protein>
    <submittedName>
        <fullName evidence="2">Uncharacterized protein</fullName>
    </submittedName>
</protein>
<feature type="compositionally biased region" description="Basic and acidic residues" evidence="1">
    <location>
        <begin position="455"/>
        <end position="510"/>
    </location>
</feature>
<feature type="region of interest" description="Disordered" evidence="1">
    <location>
        <begin position="1272"/>
        <end position="1309"/>
    </location>
</feature>
<sequence length="1900" mass="205554">MNVALLLDSPSDEQRRRNVPPAQSISELDSRSSRVQGQQQQQQQQQGRGQGGDGVSTYRASTPLYPSPIPMHMQPAAQAPIPPSPLSARPMPNIPAPYSLSDPSPMYHPSPPTGPARMSSSGNTTPIHTHAAVASGHLPPPAHPHGHPQAQSLDPVPLTSSSTSGIQNHFSVSHHPSGPPPSSTMGQGALATSVASPHHGTQPASVHTTSRVYGETPFPTHVSTMGVGMLKGTPHPQPIMDSSSSQHWDRDRERERERDRERDRADRRKLSDTGRSRSRHGSLTEPAPPLGSLKSSSIMNPPPSLSSSAPPQSQSQSHHLQPLPPPPPPHQSLPHNSPHLLNASQPPHSGQSRSRRGSLSHISNPVGHPGRVNTAPSQAAIVGPGVRPGISGSGTSAGSGIGPGVGSKPRTPPMASLQQSGPLHAPLLAPSPSKSDESLSGRRDMMEEPLGPGALRERDFRERDREFRDRDMRDFRERDYRDRELREREWEREKRDREMREQRDREDMEIIRAAASNRKQQEQQSTQASGPQQTEVLVLKHNVSTADRDYRDRDRDRDQRERDRNRERERERERDMRDRERERERERDLWDRDRERAYREDRERDRDYHAHQLPPPPQGQHHQHPPHPPHPLHSHPPHHHPYSSHSLPPQPHQHYHPPPTSLHSHSQTHSGGSPHLTSHNFPHSSHAHSTPITQVHQIQLQRTQPPLPQNFPPQQQLHTPHPSSHQGSPTHPHQISSPYSQHQRSQQSPPLLGQSSGHHVGSTIGPGIPPNGPPTSGPLSSLPPNPNSQQLNSSGSLQFNPHQSSMTSGGGPPILTGPGGVGPGTSGPGVPPPAPAMVGPGVGYGHSLTPPSLGGPGVGMHSGPPPGTIGEPGPGGSMQGIHHHHHQHHPHHSQALGSGSGSGSGTPGARDGVRDGISATGRDLLVDGRDNTKGSRPPEREIVIIGGNRGDRDRERDRGRMNFERERDVERSQREREAMDRERDRREREVAERSRPDITHFALGKDINGPLPSGGRGDSTLGGGPGPQRQFQTQFHTSFVTSGPNGGGSRVSSPVPGFVMDQVKKGDREHERDGPREGASEKEKDGLRGKDRHGDALNRDRDREKRRSGGGDSGLRPSATANVFPGAPSGPFPGSKPTSAPGTTAPSGKGQRQLLDRVLAKGNESPMDREGFGGTGMMGGEEGPQPVWNGYAAPPMLPRGSSDYGYGLGLGSSMHGPSLAAGLGSRLARESLPTWPEIEVKARTSIHLGTFVYPKTPFPYLFWESGDLGFGSSSTASQTEPRDIEARDKSTGKPEETDVKDEATEKEAADDKDLLDVDIHATIIIPHGFIPLERPSRPKIWGGGVLLGGTRRIYTDDSDLFLCALHSGWVTWSGGAAARKEGRDLKVEVRIIKSVGERERVEYNVDTAKSRVASAMPDTTKKGVDSADATSLPSNAKNRDVRREEVVGRFIGGIGAAFKELKGDDQGRRRIVSGESRDDDTVDEDGMDVDDTDNKEDDGRSLQSSGWGSGHDGSAIEIIKAEFTTKSTARLAPGLGRRNRAQRLFEYAERRNAVLGLGQPLCSGSSSCVLGRKRRRSWEEGLEAEPYSSRRLPNATVLDPIAEEDATSLGDVQTKATSEDAYHDSECEEEIEMNARTVLFDFAAGGEIQAGFKYDPAGLKRVLFPQSDRSYASRPRKRRKVDDPGSGREPTPMDVDGSPQPSTSPTPTHQPLCVSLETGSKTYTLSSATPSSPDEQSSAQMYNLNLLNTEGPQSNHPVRDPHPGDSTPKTGTSATAQNEDLATPTPEASSAPSDPASSPLPAISPSSRASSAPPQPPIDEHASEPSPVADATEPAVELGAYVTAKLNPQDKAKTATLYSGLGEAMLRFTAEGITVFDAEAIEVLKIPILRWKCLKVEPAS</sequence>
<feature type="compositionally biased region" description="Polar residues" evidence="1">
    <location>
        <begin position="717"/>
        <end position="742"/>
    </location>
</feature>
<evidence type="ECO:0000313" key="3">
    <source>
        <dbReference type="Proteomes" id="UP000807025"/>
    </source>
</evidence>
<feature type="compositionally biased region" description="Basic and acidic residues" evidence="1">
    <location>
        <begin position="949"/>
        <end position="998"/>
    </location>
</feature>
<feature type="region of interest" description="Disordered" evidence="1">
    <location>
        <begin position="1666"/>
        <end position="1713"/>
    </location>
</feature>
<feature type="compositionally biased region" description="Gly residues" evidence="1">
    <location>
        <begin position="1012"/>
        <end position="1026"/>
    </location>
</feature>
<dbReference type="OrthoDB" id="3596986at2759"/>
<feature type="region of interest" description="Disordered" evidence="1">
    <location>
        <begin position="1747"/>
        <end position="1834"/>
    </location>
</feature>
<keyword evidence="3" id="KW-1185">Reference proteome</keyword>
<feature type="compositionally biased region" description="Low complexity" evidence="1">
    <location>
        <begin position="1050"/>
        <end position="1059"/>
    </location>
</feature>
<feature type="compositionally biased region" description="Pro residues" evidence="1">
    <location>
        <begin position="322"/>
        <end position="331"/>
    </location>
</feature>
<feature type="compositionally biased region" description="Basic and acidic residues" evidence="1">
    <location>
        <begin position="546"/>
        <end position="610"/>
    </location>
</feature>
<gene>
    <name evidence="2" type="ORF">BDN71DRAFT_1448240</name>
</gene>
<organism evidence="2 3">
    <name type="scientific">Pleurotus eryngii</name>
    <name type="common">Boletus of the steppes</name>
    <dbReference type="NCBI Taxonomy" id="5323"/>
    <lineage>
        <taxon>Eukaryota</taxon>
        <taxon>Fungi</taxon>
        <taxon>Dikarya</taxon>
        <taxon>Basidiomycota</taxon>
        <taxon>Agaricomycotina</taxon>
        <taxon>Agaricomycetes</taxon>
        <taxon>Agaricomycetidae</taxon>
        <taxon>Agaricales</taxon>
        <taxon>Pleurotineae</taxon>
        <taxon>Pleurotaceae</taxon>
        <taxon>Pleurotus</taxon>
    </lineage>
</organism>
<evidence type="ECO:0000313" key="2">
    <source>
        <dbReference type="EMBL" id="KAF9494870.1"/>
    </source>
</evidence>
<feature type="compositionally biased region" description="Low complexity" evidence="1">
    <location>
        <begin position="1698"/>
        <end position="1711"/>
    </location>
</feature>
<feature type="compositionally biased region" description="Polar residues" evidence="1">
    <location>
        <begin position="1029"/>
        <end position="1041"/>
    </location>
</feature>
<feature type="compositionally biased region" description="Polar residues" evidence="1">
    <location>
        <begin position="202"/>
        <end position="211"/>
    </location>
</feature>
<feature type="compositionally biased region" description="Acidic residues" evidence="1">
    <location>
        <begin position="1477"/>
        <end position="1496"/>
    </location>
</feature>
<feature type="compositionally biased region" description="Basic and acidic residues" evidence="1">
    <location>
        <begin position="434"/>
        <end position="446"/>
    </location>
</feature>
<evidence type="ECO:0000256" key="1">
    <source>
        <dbReference type="SAM" id="MobiDB-lite"/>
    </source>
</evidence>
<feature type="compositionally biased region" description="Low complexity" evidence="1">
    <location>
        <begin position="305"/>
        <end position="321"/>
    </location>
</feature>
<feature type="compositionally biased region" description="Low complexity" evidence="1">
    <location>
        <begin position="787"/>
        <end position="797"/>
    </location>
</feature>
<feature type="compositionally biased region" description="Pro residues" evidence="1">
    <location>
        <begin position="648"/>
        <end position="660"/>
    </location>
</feature>
<dbReference type="Proteomes" id="UP000807025">
    <property type="component" value="Unassembled WGS sequence"/>
</dbReference>
<feature type="compositionally biased region" description="Low complexity" evidence="1">
    <location>
        <begin position="743"/>
        <end position="766"/>
    </location>
</feature>
<feature type="compositionally biased region" description="Low complexity" evidence="1">
    <location>
        <begin position="1124"/>
        <end position="1137"/>
    </location>
</feature>
<reference evidence="2" key="1">
    <citation type="submission" date="2020-11" db="EMBL/GenBank/DDBJ databases">
        <authorList>
            <consortium name="DOE Joint Genome Institute"/>
            <person name="Ahrendt S."/>
            <person name="Riley R."/>
            <person name="Andreopoulos W."/>
            <person name="Labutti K."/>
            <person name="Pangilinan J."/>
            <person name="Ruiz-Duenas F.J."/>
            <person name="Barrasa J.M."/>
            <person name="Sanchez-Garcia M."/>
            <person name="Camarero S."/>
            <person name="Miyauchi S."/>
            <person name="Serrano A."/>
            <person name="Linde D."/>
            <person name="Babiker R."/>
            <person name="Drula E."/>
            <person name="Ayuso-Fernandez I."/>
            <person name="Pacheco R."/>
            <person name="Padilla G."/>
            <person name="Ferreira P."/>
            <person name="Barriuso J."/>
            <person name="Kellner H."/>
            <person name="Castanera R."/>
            <person name="Alfaro M."/>
            <person name="Ramirez L."/>
            <person name="Pisabarro A.G."/>
            <person name="Kuo A."/>
            <person name="Tritt A."/>
            <person name="Lipzen A."/>
            <person name="He G."/>
            <person name="Yan M."/>
            <person name="Ng V."/>
            <person name="Cullen D."/>
            <person name="Martin F."/>
            <person name="Rosso M.-N."/>
            <person name="Henrissat B."/>
            <person name="Hibbett D."/>
            <person name="Martinez A.T."/>
            <person name="Grigoriev I.V."/>
        </authorList>
    </citation>
    <scope>NUCLEOTIDE SEQUENCE</scope>
    <source>
        <strain evidence="2">ATCC 90797</strain>
    </source>
</reference>
<feature type="compositionally biased region" description="Low complexity" evidence="1">
    <location>
        <begin position="420"/>
        <end position="433"/>
    </location>
</feature>
<feature type="compositionally biased region" description="Basic residues" evidence="1">
    <location>
        <begin position="621"/>
        <end position="642"/>
    </location>
</feature>
<dbReference type="EMBL" id="MU154567">
    <property type="protein sequence ID" value="KAF9494870.1"/>
    <property type="molecule type" value="Genomic_DNA"/>
</dbReference>
<accession>A0A9P5ZVX4</accession>
<feature type="region of interest" description="Disordered" evidence="1">
    <location>
        <begin position="1414"/>
        <end position="1440"/>
    </location>
</feature>
<feature type="compositionally biased region" description="Polar residues" evidence="1">
    <location>
        <begin position="661"/>
        <end position="703"/>
    </location>
</feature>
<feature type="region of interest" description="Disordered" evidence="1">
    <location>
        <begin position="1"/>
        <end position="1152"/>
    </location>
</feature>
<feature type="compositionally biased region" description="Polar residues" evidence="1">
    <location>
        <begin position="158"/>
        <end position="171"/>
    </location>
</feature>
<feature type="compositionally biased region" description="Gly residues" evidence="1">
    <location>
        <begin position="391"/>
        <end position="405"/>
    </location>
</feature>
<feature type="compositionally biased region" description="Low complexity" evidence="1">
    <location>
        <begin position="36"/>
        <end position="47"/>
    </location>
</feature>
<feature type="compositionally biased region" description="Low complexity" evidence="1">
    <location>
        <begin position="70"/>
        <end position="79"/>
    </location>
</feature>
<feature type="compositionally biased region" description="Low complexity" evidence="1">
    <location>
        <begin position="332"/>
        <end position="352"/>
    </location>
</feature>
<proteinExistence type="predicted"/>
<feature type="compositionally biased region" description="Basic residues" evidence="1">
    <location>
        <begin position="881"/>
        <end position="892"/>
    </location>
</feature>
<feature type="compositionally biased region" description="Low complexity" evidence="1">
    <location>
        <begin position="1784"/>
        <end position="1812"/>
    </location>
</feature>
<feature type="compositionally biased region" description="Basic and acidic residues" evidence="1">
    <location>
        <begin position="1062"/>
        <end position="1109"/>
    </location>
</feature>
<feature type="compositionally biased region" description="Gly residues" evidence="1">
    <location>
        <begin position="808"/>
        <end position="827"/>
    </location>
</feature>
<feature type="compositionally biased region" description="Polar residues" evidence="1">
    <location>
        <begin position="118"/>
        <end position="127"/>
    </location>
</feature>
<feature type="compositionally biased region" description="Polar residues" evidence="1">
    <location>
        <begin position="522"/>
        <end position="535"/>
    </location>
</feature>
<feature type="compositionally biased region" description="Basic and acidic residues" evidence="1">
    <location>
        <begin position="247"/>
        <end position="275"/>
    </location>
</feature>
<feature type="compositionally biased region" description="Pro residues" evidence="1">
    <location>
        <begin position="767"/>
        <end position="786"/>
    </location>
</feature>
<feature type="compositionally biased region" description="Basic and acidic residues" evidence="1">
    <location>
        <begin position="924"/>
        <end position="942"/>
    </location>
</feature>
<feature type="compositionally biased region" description="Basic and acidic residues" evidence="1">
    <location>
        <begin position="1280"/>
        <end position="1309"/>
    </location>
</feature>
<comment type="caution">
    <text evidence="2">The sequence shown here is derived from an EMBL/GenBank/DDBJ whole genome shotgun (WGS) entry which is preliminary data.</text>
</comment>
<feature type="compositionally biased region" description="Polar residues" evidence="1">
    <location>
        <begin position="798"/>
        <end position="807"/>
    </location>
</feature>
<name>A0A9P5ZVX4_PLEER</name>
<feature type="region of interest" description="Disordered" evidence="1">
    <location>
        <begin position="1465"/>
        <end position="1511"/>
    </location>
</feature>
<feature type="compositionally biased region" description="Polar residues" evidence="1">
    <location>
        <begin position="1767"/>
        <end position="1780"/>
    </location>
</feature>